<reference evidence="1 2" key="1">
    <citation type="journal article" date="2020" name="Mol. Biol. Evol.">
        <title>Distinct Expression and Methylation Patterns for Genes with Different Fates following a Single Whole-Genome Duplication in Flowering Plants.</title>
        <authorList>
            <person name="Shi T."/>
            <person name="Rahmani R.S."/>
            <person name="Gugger P.F."/>
            <person name="Wang M."/>
            <person name="Li H."/>
            <person name="Zhang Y."/>
            <person name="Li Z."/>
            <person name="Wang Q."/>
            <person name="Van de Peer Y."/>
            <person name="Marchal K."/>
            <person name="Chen J."/>
        </authorList>
    </citation>
    <scope>NUCLEOTIDE SEQUENCE [LARGE SCALE GENOMIC DNA]</scope>
    <source>
        <tissue evidence="1">Leaf</tissue>
    </source>
</reference>
<proteinExistence type="predicted"/>
<evidence type="ECO:0000313" key="1">
    <source>
        <dbReference type="EMBL" id="DAD24788.1"/>
    </source>
</evidence>
<sequence>MLTYNRTVTNVGAPRARSKAACVGFIPYNKTPPANLTSPGILFPALLRSCSTFSAGRTSLHRDHCISDFWNLRHAGWTVGIC</sequence>
<protein>
    <submittedName>
        <fullName evidence="1">Uncharacterized protein</fullName>
    </submittedName>
</protein>
<accession>A0A822Y5A0</accession>
<name>A0A822Y5A0_NELNU</name>
<organism evidence="1 2">
    <name type="scientific">Nelumbo nucifera</name>
    <name type="common">Sacred lotus</name>
    <dbReference type="NCBI Taxonomy" id="4432"/>
    <lineage>
        <taxon>Eukaryota</taxon>
        <taxon>Viridiplantae</taxon>
        <taxon>Streptophyta</taxon>
        <taxon>Embryophyta</taxon>
        <taxon>Tracheophyta</taxon>
        <taxon>Spermatophyta</taxon>
        <taxon>Magnoliopsida</taxon>
        <taxon>Proteales</taxon>
        <taxon>Nelumbonaceae</taxon>
        <taxon>Nelumbo</taxon>
    </lineage>
</organism>
<gene>
    <name evidence="1" type="ORF">HUJ06_026252</name>
</gene>
<keyword evidence="2" id="KW-1185">Reference proteome</keyword>
<dbReference type="AlphaFoldDB" id="A0A822Y5A0"/>
<dbReference type="Proteomes" id="UP000607653">
    <property type="component" value="Unassembled WGS sequence"/>
</dbReference>
<evidence type="ECO:0000313" key="2">
    <source>
        <dbReference type="Proteomes" id="UP000607653"/>
    </source>
</evidence>
<dbReference type="EMBL" id="DUZY01000001">
    <property type="protein sequence ID" value="DAD24788.1"/>
    <property type="molecule type" value="Genomic_DNA"/>
</dbReference>
<comment type="caution">
    <text evidence="1">The sequence shown here is derived from an EMBL/GenBank/DDBJ whole genome shotgun (WGS) entry which is preliminary data.</text>
</comment>